<organism evidence="2">
    <name type="scientific">Marseillevirus LCMAC201</name>
    <dbReference type="NCBI Taxonomy" id="2506605"/>
    <lineage>
        <taxon>Viruses</taxon>
        <taxon>Varidnaviria</taxon>
        <taxon>Bamfordvirae</taxon>
        <taxon>Nucleocytoviricota</taxon>
        <taxon>Megaviricetes</taxon>
        <taxon>Pimascovirales</taxon>
        <taxon>Pimascovirales incertae sedis</taxon>
        <taxon>Marseilleviridae</taxon>
    </lineage>
</organism>
<sequence length="74" mass="8588">MWKTAPTMVPWIPNPEAVEHRLLSGEPLVDEPEEEIESADEDGEEESYIYSQVLEKNLQNKYYGECVFYYPACS</sequence>
<feature type="compositionally biased region" description="Acidic residues" evidence="1">
    <location>
        <begin position="28"/>
        <end position="46"/>
    </location>
</feature>
<evidence type="ECO:0000256" key="1">
    <source>
        <dbReference type="SAM" id="MobiDB-lite"/>
    </source>
</evidence>
<dbReference type="EMBL" id="MK500346">
    <property type="protein sequence ID" value="QBK87252.1"/>
    <property type="molecule type" value="Genomic_DNA"/>
</dbReference>
<reference evidence="2" key="1">
    <citation type="journal article" date="2019" name="MBio">
        <title>Virus Genomes from Deep Sea Sediments Expand the Ocean Megavirome and Support Independent Origins of Viral Gigantism.</title>
        <authorList>
            <person name="Backstrom D."/>
            <person name="Yutin N."/>
            <person name="Jorgensen S.L."/>
            <person name="Dharamshi J."/>
            <person name="Homa F."/>
            <person name="Zaremba-Niedwiedzka K."/>
            <person name="Spang A."/>
            <person name="Wolf Y.I."/>
            <person name="Koonin E.V."/>
            <person name="Ettema T.J."/>
        </authorList>
    </citation>
    <scope>NUCLEOTIDE SEQUENCE</scope>
</reference>
<feature type="region of interest" description="Disordered" evidence="1">
    <location>
        <begin position="26"/>
        <end position="46"/>
    </location>
</feature>
<gene>
    <name evidence="2" type="ORF">LCMAC201_01540</name>
</gene>
<protein>
    <submittedName>
        <fullName evidence="2">Uncharacterized protein</fullName>
    </submittedName>
</protein>
<name>A0A481YVQ0_9VIRU</name>
<accession>A0A481YVQ0</accession>
<evidence type="ECO:0000313" key="2">
    <source>
        <dbReference type="EMBL" id="QBK87252.1"/>
    </source>
</evidence>
<proteinExistence type="predicted"/>